<evidence type="ECO:0000256" key="2">
    <source>
        <dbReference type="ARBA" id="ARBA00022679"/>
    </source>
</evidence>
<keyword evidence="2 5" id="KW-0808">Transferase</keyword>
<dbReference type="PRINTS" id="PR00508">
    <property type="entry name" value="S21N4MTFRASE"/>
</dbReference>
<dbReference type="EMBL" id="SGBD01000001">
    <property type="protein sequence ID" value="RZD15533.1"/>
    <property type="molecule type" value="Genomic_DNA"/>
</dbReference>
<evidence type="ECO:0000259" key="4">
    <source>
        <dbReference type="Pfam" id="PF01555"/>
    </source>
</evidence>
<reference evidence="5 6" key="1">
    <citation type="submission" date="2019-01" db="EMBL/GenBank/DDBJ databases">
        <title>Insights into ecological role of a new deltaproteobacterial order Candidatus Sinidesulfobacterales (Sva0485) by metagenomics and metatranscriptomics.</title>
        <authorList>
            <person name="Tan S."/>
            <person name="Liu J."/>
            <person name="Fang Y."/>
            <person name="Hedlund B.P."/>
            <person name="Lian Z.H."/>
            <person name="Huang L.Y."/>
            <person name="Li J.T."/>
            <person name="Huang L.N."/>
            <person name="Li W.J."/>
            <person name="Jiang H.C."/>
            <person name="Dong H.L."/>
            <person name="Shu W.S."/>
        </authorList>
    </citation>
    <scope>NUCLEOTIDE SEQUENCE [LARGE SCALE GENOMIC DNA]</scope>
    <source>
        <strain evidence="5">AP3</strain>
    </source>
</reference>
<feature type="domain" description="DNA methylase N-4/N-6" evidence="4">
    <location>
        <begin position="25"/>
        <end position="239"/>
    </location>
</feature>
<dbReference type="InterPro" id="IPR001091">
    <property type="entry name" value="RM_Methyltransferase"/>
</dbReference>
<evidence type="ECO:0000256" key="1">
    <source>
        <dbReference type="ARBA" id="ARBA00022603"/>
    </source>
</evidence>
<evidence type="ECO:0000313" key="5">
    <source>
        <dbReference type="EMBL" id="RZD15533.1"/>
    </source>
</evidence>
<evidence type="ECO:0000256" key="3">
    <source>
        <dbReference type="RuleBase" id="RU362026"/>
    </source>
</evidence>
<proteinExistence type="inferred from homology"/>
<comment type="similarity">
    <text evidence="3">Belongs to the N(4)/N(6)-methyltransferase family.</text>
</comment>
<comment type="caution">
    <text evidence="5">The sequence shown here is derived from an EMBL/GenBank/DDBJ whole genome shotgun (WGS) entry which is preliminary data.</text>
</comment>
<dbReference type="AlphaFoldDB" id="A0A519BE49"/>
<dbReference type="GO" id="GO:0032259">
    <property type="term" value="P:methylation"/>
    <property type="evidence" value="ECO:0007669"/>
    <property type="project" value="UniProtKB-KW"/>
</dbReference>
<name>A0A519BE49_9DELT</name>
<dbReference type="GO" id="GO:0003677">
    <property type="term" value="F:DNA binding"/>
    <property type="evidence" value="ECO:0007669"/>
    <property type="project" value="InterPro"/>
</dbReference>
<dbReference type="GO" id="GO:0008170">
    <property type="term" value="F:N-methyltransferase activity"/>
    <property type="evidence" value="ECO:0007669"/>
    <property type="project" value="InterPro"/>
</dbReference>
<dbReference type="InterPro" id="IPR002941">
    <property type="entry name" value="DNA_methylase_N4/N6"/>
</dbReference>
<evidence type="ECO:0000313" key="6">
    <source>
        <dbReference type="Proteomes" id="UP000320813"/>
    </source>
</evidence>
<keyword evidence="1 5" id="KW-0489">Methyltransferase</keyword>
<organism evidence="5 6">
    <name type="scientific">Candidatus Acidulodesulfobacterium ferriphilum</name>
    <dbReference type="NCBI Taxonomy" id="2597223"/>
    <lineage>
        <taxon>Bacteria</taxon>
        <taxon>Deltaproteobacteria</taxon>
        <taxon>Candidatus Acidulodesulfobacterales</taxon>
        <taxon>Candidatus Acidulodesulfobacterium</taxon>
    </lineage>
</organism>
<dbReference type="Proteomes" id="UP000320813">
    <property type="component" value="Unassembled WGS sequence"/>
</dbReference>
<dbReference type="SUPFAM" id="SSF53335">
    <property type="entry name" value="S-adenosyl-L-methionine-dependent methyltransferases"/>
    <property type="match status" value="1"/>
</dbReference>
<gene>
    <name evidence="5" type="ORF">EVJ47_01245</name>
</gene>
<dbReference type="Pfam" id="PF01555">
    <property type="entry name" value="N6_N4_Mtase"/>
    <property type="match status" value="1"/>
</dbReference>
<accession>A0A519BE49</accession>
<protein>
    <recommendedName>
        <fullName evidence="3">Methyltransferase</fullName>
        <ecNumber evidence="3">2.1.1.-</ecNumber>
    </recommendedName>
</protein>
<dbReference type="Gene3D" id="3.40.50.150">
    <property type="entry name" value="Vaccinia Virus protein VP39"/>
    <property type="match status" value="1"/>
</dbReference>
<dbReference type="EC" id="2.1.1.-" evidence="3"/>
<dbReference type="InterPro" id="IPR029063">
    <property type="entry name" value="SAM-dependent_MTases_sf"/>
</dbReference>
<sequence length="276" mass="32468">MEYYLNQVYLEDIMVLLKKLPAHSVDMIYGDPDYNVGIKYGDKTYTKNFDEYIEWYIKLAAESLRVLKDTGNMFLINYPKQNAHVRAKFLDKACHEVYDYVWVYNTNVGHTPKRFTTAHRSILHCIKTKNNKFYKDNVAVPYKNPTDKRIMQNMANGSKGRMPYDWFYYDLVKNVSKEKTFHACQIPQKLSEMLLKSCTMPGDIVLILFGGSGSEIEICKTLNRQFISSEIDEKYYNMILDRLNNGKIDEKYRLNINNREIQRGISTILRQPDLLK</sequence>